<comment type="caution">
    <text evidence="9">The sequence shown here is derived from an EMBL/GenBank/DDBJ whole genome shotgun (WGS) entry which is preliminary data.</text>
</comment>
<sequence length="260" mass="28782">MIPRKNRITQAVLVVLVFILVTAAWQIFVRVTDTPAYTLPAPSDIGEKLLAMLQTPSFWRDVWVTLQETFWGFLLSIVIAVTLGVLISQFYTLELSLLPYIVAFQTIPSIALAPIYLYWFGYGMAPKIALAVTISCFPIMINVIAGLQSTNAEQLQMLRAFGASRMQILLKLSIPNAMPHFFTGLRLGIIMSLTGALVAEFVGASAGLGLRILQYEAQAKIADMFGVLIALGVMGILAYALISCLRKKVVFWEDPHEHHH</sequence>
<organism evidence="9 10">
    <name type="scientific">Saezia sanguinis</name>
    <dbReference type="NCBI Taxonomy" id="1965230"/>
    <lineage>
        <taxon>Bacteria</taxon>
        <taxon>Pseudomonadati</taxon>
        <taxon>Pseudomonadota</taxon>
        <taxon>Betaproteobacteria</taxon>
        <taxon>Burkholderiales</taxon>
        <taxon>Saeziaceae</taxon>
        <taxon>Saezia</taxon>
    </lineage>
</organism>
<proteinExistence type="inferred from homology"/>
<evidence type="ECO:0000256" key="6">
    <source>
        <dbReference type="ARBA" id="ARBA00023136"/>
    </source>
</evidence>
<dbReference type="InterPro" id="IPR000515">
    <property type="entry name" value="MetI-like"/>
</dbReference>
<protein>
    <submittedName>
        <fullName evidence="9">Riboflavin transport system permease protein RibX</fullName>
    </submittedName>
</protein>
<dbReference type="PROSITE" id="PS50928">
    <property type="entry name" value="ABC_TM1"/>
    <property type="match status" value="1"/>
</dbReference>
<evidence type="ECO:0000259" key="8">
    <source>
        <dbReference type="PROSITE" id="PS50928"/>
    </source>
</evidence>
<keyword evidence="6 7" id="KW-0472">Membrane</keyword>
<evidence type="ECO:0000256" key="1">
    <source>
        <dbReference type="ARBA" id="ARBA00004651"/>
    </source>
</evidence>
<dbReference type="InterPro" id="IPR035906">
    <property type="entry name" value="MetI-like_sf"/>
</dbReference>
<evidence type="ECO:0000256" key="2">
    <source>
        <dbReference type="ARBA" id="ARBA00022448"/>
    </source>
</evidence>
<evidence type="ECO:0000313" key="9">
    <source>
        <dbReference type="EMBL" id="RUS66385.1"/>
    </source>
</evidence>
<evidence type="ECO:0000256" key="7">
    <source>
        <dbReference type="RuleBase" id="RU363032"/>
    </source>
</evidence>
<feature type="transmembrane region" description="Helical" evidence="7">
    <location>
        <begin position="12"/>
        <end position="29"/>
    </location>
</feature>
<dbReference type="EMBL" id="PQSP01000005">
    <property type="protein sequence ID" value="RUS66385.1"/>
    <property type="molecule type" value="Genomic_DNA"/>
</dbReference>
<accession>A0A433SCB9</accession>
<dbReference type="PANTHER" id="PTHR30151:SF20">
    <property type="entry name" value="ABC TRANSPORTER PERMEASE PROTEIN HI_0355-RELATED"/>
    <property type="match status" value="1"/>
</dbReference>
<feature type="transmembrane region" description="Helical" evidence="7">
    <location>
        <begin position="128"/>
        <end position="147"/>
    </location>
</feature>
<evidence type="ECO:0000256" key="3">
    <source>
        <dbReference type="ARBA" id="ARBA00022475"/>
    </source>
</evidence>
<dbReference type="AlphaFoldDB" id="A0A433SCB9"/>
<comment type="similarity">
    <text evidence="7">Belongs to the binding-protein-dependent transport system permease family.</text>
</comment>
<evidence type="ECO:0000313" key="10">
    <source>
        <dbReference type="Proteomes" id="UP000286947"/>
    </source>
</evidence>
<feature type="transmembrane region" description="Helical" evidence="7">
    <location>
        <begin position="195"/>
        <end position="213"/>
    </location>
</feature>
<dbReference type="Pfam" id="PF00528">
    <property type="entry name" value="BPD_transp_1"/>
    <property type="match status" value="1"/>
</dbReference>
<dbReference type="Gene3D" id="1.10.3720.10">
    <property type="entry name" value="MetI-like"/>
    <property type="match status" value="1"/>
</dbReference>
<keyword evidence="2 7" id="KW-0813">Transport</keyword>
<feature type="domain" description="ABC transmembrane type-1" evidence="8">
    <location>
        <begin position="62"/>
        <end position="246"/>
    </location>
</feature>
<keyword evidence="3" id="KW-1003">Cell membrane</keyword>
<dbReference type="RefSeq" id="WP_126980290.1">
    <property type="nucleotide sequence ID" value="NZ_CAWUGC010000016.1"/>
</dbReference>
<evidence type="ECO:0000256" key="4">
    <source>
        <dbReference type="ARBA" id="ARBA00022692"/>
    </source>
</evidence>
<dbReference type="OrthoDB" id="8138334at2"/>
<dbReference type="Proteomes" id="UP000286947">
    <property type="component" value="Unassembled WGS sequence"/>
</dbReference>
<keyword evidence="10" id="KW-1185">Reference proteome</keyword>
<dbReference type="GO" id="GO:0005886">
    <property type="term" value="C:plasma membrane"/>
    <property type="evidence" value="ECO:0007669"/>
    <property type="project" value="UniProtKB-SubCell"/>
</dbReference>
<comment type="subcellular location">
    <subcellularLocation>
        <location evidence="1 7">Cell membrane</location>
        <topology evidence="1 7">Multi-pass membrane protein</topology>
    </subcellularLocation>
</comment>
<evidence type="ECO:0000256" key="5">
    <source>
        <dbReference type="ARBA" id="ARBA00022989"/>
    </source>
</evidence>
<feature type="transmembrane region" description="Helical" evidence="7">
    <location>
        <begin position="225"/>
        <end position="242"/>
    </location>
</feature>
<keyword evidence="4 7" id="KW-0812">Transmembrane</keyword>
<keyword evidence="5 7" id="KW-1133">Transmembrane helix</keyword>
<dbReference type="GO" id="GO:0055085">
    <property type="term" value="P:transmembrane transport"/>
    <property type="evidence" value="ECO:0007669"/>
    <property type="project" value="InterPro"/>
</dbReference>
<dbReference type="PANTHER" id="PTHR30151">
    <property type="entry name" value="ALKANE SULFONATE ABC TRANSPORTER-RELATED, MEMBRANE SUBUNIT"/>
    <property type="match status" value="1"/>
</dbReference>
<dbReference type="SUPFAM" id="SSF161098">
    <property type="entry name" value="MetI-like"/>
    <property type="match status" value="1"/>
</dbReference>
<name>A0A433SCB9_9BURK</name>
<gene>
    <name evidence="9" type="primary">ribX</name>
    <name evidence="9" type="ORF">CUZ56_02111</name>
</gene>
<reference evidence="9 10" key="1">
    <citation type="submission" date="2018-01" db="EMBL/GenBank/DDBJ databases">
        <title>Saezia sanguinis gen. nov., sp. nov., in the order Burkholderiales isolated from human blood.</title>
        <authorList>
            <person name="Medina-Pascual M.J."/>
            <person name="Valdezate S."/>
            <person name="Monzon S."/>
            <person name="Cuesta I."/>
            <person name="Carrasco G."/>
            <person name="Villalon P."/>
            <person name="Saez-Nieto J.A."/>
        </authorList>
    </citation>
    <scope>NUCLEOTIDE SEQUENCE [LARGE SCALE GENOMIC DNA]</scope>
    <source>
        <strain evidence="9 10">CNM695-12</strain>
    </source>
</reference>
<dbReference type="CDD" id="cd06261">
    <property type="entry name" value="TM_PBP2"/>
    <property type="match status" value="1"/>
</dbReference>
<feature type="transmembrane region" description="Helical" evidence="7">
    <location>
        <begin position="100"/>
        <end position="122"/>
    </location>
</feature>
<feature type="transmembrane region" description="Helical" evidence="7">
    <location>
        <begin position="70"/>
        <end position="93"/>
    </location>
</feature>